<comment type="caution">
    <text evidence="2">The sequence shown here is derived from an EMBL/GenBank/DDBJ whole genome shotgun (WGS) entry which is preliminary data.</text>
</comment>
<feature type="region of interest" description="Disordered" evidence="1">
    <location>
        <begin position="1"/>
        <end position="38"/>
    </location>
</feature>
<evidence type="ECO:0000313" key="2">
    <source>
        <dbReference type="EMBL" id="GAA3864940.1"/>
    </source>
</evidence>
<reference evidence="3" key="1">
    <citation type="journal article" date="2019" name="Int. J. Syst. Evol. Microbiol.">
        <title>The Global Catalogue of Microorganisms (GCM) 10K type strain sequencing project: providing services to taxonomists for standard genome sequencing and annotation.</title>
        <authorList>
            <consortium name="The Broad Institute Genomics Platform"/>
            <consortium name="The Broad Institute Genome Sequencing Center for Infectious Disease"/>
            <person name="Wu L."/>
            <person name="Ma J."/>
        </authorList>
    </citation>
    <scope>NUCLEOTIDE SEQUENCE [LARGE SCALE GENOMIC DNA]</scope>
    <source>
        <strain evidence="3">JCM 16578</strain>
    </source>
</reference>
<feature type="region of interest" description="Disordered" evidence="1">
    <location>
        <begin position="53"/>
        <end position="116"/>
    </location>
</feature>
<feature type="compositionally biased region" description="Low complexity" evidence="1">
    <location>
        <begin position="88"/>
        <end position="104"/>
    </location>
</feature>
<dbReference type="Proteomes" id="UP001501563">
    <property type="component" value="Unassembled WGS sequence"/>
</dbReference>
<keyword evidence="3" id="KW-1185">Reference proteome</keyword>
<sequence length="116" mass="12372">MEIRRAPAGAGLPDTTPVREPAFRILPDPGSRQTPVIPARPTGIATVRLRAHDRHPRAVREPAAQSALLPARASRARADSAHPEGLLRPPATAAGRRAPTAVVPCRVGPRIRARND</sequence>
<evidence type="ECO:0000313" key="3">
    <source>
        <dbReference type="Proteomes" id="UP001501563"/>
    </source>
</evidence>
<dbReference type="EMBL" id="BAAAZA010000007">
    <property type="protein sequence ID" value="GAA3864940.1"/>
    <property type="molecule type" value="Genomic_DNA"/>
</dbReference>
<proteinExistence type="predicted"/>
<feature type="compositionally biased region" description="Low complexity" evidence="1">
    <location>
        <begin position="62"/>
        <end position="73"/>
    </location>
</feature>
<gene>
    <name evidence="2" type="ORF">GCM10022207_31720</name>
</gene>
<evidence type="ECO:0000256" key="1">
    <source>
        <dbReference type="SAM" id="MobiDB-lite"/>
    </source>
</evidence>
<accession>A0ABP7K5N4</accession>
<name>A0ABP7K5N4_9ACTN</name>
<organism evidence="2 3">
    <name type="scientific">Streptomyces lannensis</name>
    <dbReference type="NCBI Taxonomy" id="766498"/>
    <lineage>
        <taxon>Bacteria</taxon>
        <taxon>Bacillati</taxon>
        <taxon>Actinomycetota</taxon>
        <taxon>Actinomycetes</taxon>
        <taxon>Kitasatosporales</taxon>
        <taxon>Streptomycetaceae</taxon>
        <taxon>Streptomyces</taxon>
    </lineage>
</organism>
<protein>
    <submittedName>
        <fullName evidence="2">Uncharacterized protein</fullName>
    </submittedName>
</protein>